<dbReference type="InterPro" id="IPR014975">
    <property type="entry name" value="DUF1836"/>
</dbReference>
<reference evidence="1 2" key="1">
    <citation type="submission" date="2016-10" db="EMBL/GenBank/DDBJ databases">
        <authorList>
            <person name="de Groot N.N."/>
        </authorList>
    </citation>
    <scope>NUCLEOTIDE SEQUENCE [LARGE SCALE GENOMIC DNA]</scope>
    <source>
        <strain evidence="1 2">CGMCC 1.5058</strain>
    </source>
</reference>
<dbReference type="PANTHER" id="PTHR40056">
    <property type="entry name" value="HYPOTHETICAL CYTOSOLIC PROTEIN"/>
    <property type="match status" value="1"/>
</dbReference>
<sequence>MLETSFPQLPEVEALPDFGLYMDQVMTLMEKQFPKWPLTKTMINNYTKDKILFPTEKKKYSREHLMMLSLIQILKRTLTLPQIKTLLSPLSKELEKGETATLYTLYGSFLSHYQSTLTAASALSASVVAESNHSESLVYLYALLSSYFQNLAEEQAKSSKSLL</sequence>
<dbReference type="EMBL" id="FNDZ01000007">
    <property type="protein sequence ID" value="SDJ07696.1"/>
    <property type="molecule type" value="Genomic_DNA"/>
</dbReference>
<evidence type="ECO:0000313" key="1">
    <source>
        <dbReference type="EMBL" id="SDJ07696.1"/>
    </source>
</evidence>
<dbReference type="Proteomes" id="UP000183255">
    <property type="component" value="Unassembled WGS sequence"/>
</dbReference>
<protein>
    <recommendedName>
        <fullName evidence="3">DUF1836 domain-containing protein</fullName>
    </recommendedName>
</protein>
<dbReference type="Pfam" id="PF08876">
    <property type="entry name" value="DUF1836"/>
    <property type="match status" value="1"/>
</dbReference>
<evidence type="ECO:0000313" key="2">
    <source>
        <dbReference type="Proteomes" id="UP000183255"/>
    </source>
</evidence>
<proteinExistence type="predicted"/>
<dbReference type="PANTHER" id="PTHR40056:SF1">
    <property type="entry name" value="DUF1836 DOMAIN-CONTAINING PROTEIN"/>
    <property type="match status" value="1"/>
</dbReference>
<accession>A0A1G8QSL7</accession>
<gene>
    <name evidence="1" type="ORF">SAMN05421804_10751</name>
</gene>
<dbReference type="RefSeq" id="WP_051651663.1">
    <property type="nucleotide sequence ID" value="NZ_FNDZ01000007.1"/>
</dbReference>
<evidence type="ECO:0008006" key="3">
    <source>
        <dbReference type="Google" id="ProtNLM"/>
    </source>
</evidence>
<dbReference type="AlphaFoldDB" id="A0A1G8QSL7"/>
<name>A0A1G8QSL7_9CLOT</name>
<organism evidence="1 2">
    <name type="scientific">Proteiniclasticum ruminis</name>
    <dbReference type="NCBI Taxonomy" id="398199"/>
    <lineage>
        <taxon>Bacteria</taxon>
        <taxon>Bacillati</taxon>
        <taxon>Bacillota</taxon>
        <taxon>Clostridia</taxon>
        <taxon>Eubacteriales</taxon>
        <taxon>Clostridiaceae</taxon>
        <taxon>Proteiniclasticum</taxon>
    </lineage>
</organism>